<evidence type="ECO:0000313" key="3">
    <source>
        <dbReference type="EMBL" id="MDC3421581.1"/>
    </source>
</evidence>
<dbReference type="Proteomes" id="UP001145072">
    <property type="component" value="Unassembled WGS sequence"/>
</dbReference>
<dbReference type="Gene3D" id="3.40.50.720">
    <property type="entry name" value="NAD(P)-binding Rossmann-like Domain"/>
    <property type="match status" value="1"/>
</dbReference>
<keyword evidence="2" id="KW-0560">Oxidoreductase</keyword>
<dbReference type="Pfam" id="PF13561">
    <property type="entry name" value="adh_short_C2"/>
    <property type="match status" value="1"/>
</dbReference>
<dbReference type="CDD" id="cd05344">
    <property type="entry name" value="BKR_like_SDR_like"/>
    <property type="match status" value="1"/>
</dbReference>
<gene>
    <name evidence="3" type="ORF">NC661_14500</name>
</gene>
<evidence type="ECO:0000256" key="2">
    <source>
        <dbReference type="ARBA" id="ARBA00023002"/>
    </source>
</evidence>
<dbReference type="InterPro" id="IPR050259">
    <property type="entry name" value="SDR"/>
</dbReference>
<dbReference type="PANTHER" id="PTHR42879">
    <property type="entry name" value="3-OXOACYL-(ACYL-CARRIER-PROTEIN) REDUCTASE"/>
    <property type="match status" value="1"/>
</dbReference>
<protein>
    <submittedName>
        <fullName evidence="3">SDR family oxidoreductase</fullName>
    </submittedName>
</protein>
<dbReference type="InterPro" id="IPR002347">
    <property type="entry name" value="SDR_fam"/>
</dbReference>
<dbReference type="SUPFAM" id="SSF51735">
    <property type="entry name" value="NAD(P)-binding Rossmann-fold domains"/>
    <property type="match status" value="1"/>
</dbReference>
<evidence type="ECO:0000313" key="4">
    <source>
        <dbReference type="Proteomes" id="UP001145072"/>
    </source>
</evidence>
<comment type="caution">
    <text evidence="3">The sequence shown here is derived from an EMBL/GenBank/DDBJ whole genome shotgun (WGS) entry which is preliminary data.</text>
</comment>
<dbReference type="GO" id="GO:0016491">
    <property type="term" value="F:oxidoreductase activity"/>
    <property type="evidence" value="ECO:0007669"/>
    <property type="project" value="UniProtKB-KW"/>
</dbReference>
<reference evidence="3" key="1">
    <citation type="submission" date="2022-06" db="EMBL/GenBank/DDBJ databases">
        <title>Aquibacillus sp. a new bacterium isolated from soil saline samples.</title>
        <authorList>
            <person name="Galisteo C."/>
            <person name="De La Haba R."/>
            <person name="Sanchez-Porro C."/>
            <person name="Ventosa A."/>
        </authorList>
    </citation>
    <scope>NUCLEOTIDE SEQUENCE</scope>
    <source>
        <strain evidence="3">JCM 12387</strain>
    </source>
</reference>
<dbReference type="FunFam" id="3.40.50.720:FF:000084">
    <property type="entry name" value="Short-chain dehydrogenase reductase"/>
    <property type="match status" value="1"/>
</dbReference>
<dbReference type="InterPro" id="IPR036291">
    <property type="entry name" value="NAD(P)-bd_dom_sf"/>
</dbReference>
<sequence>MDLGLKGKSIIVTAASKGLGKATALEYAREGAHVLIASRDETQLQQTVEEIKQESENPNIQYIVCDVKKPTDIQQMVQAAVDWNGTVDVLINNAGGPPAGTFDQFSDEDWQHAFELNLLSVIRSVREVLPYMKKQGHGHIVTIASSSIKQSLDNLLLSNVFRPGILGLAKSLSQELSQYNIFINTVGPGMIKTDRIIDINKQKAKETGTTLEEMMGQAEQTIPIGRLGEPDEFAKAVVFLGSNANTYITGQALIVDGGLVKAL</sequence>
<accession>A0A9X3WNT3</accession>
<dbReference type="RefSeq" id="WP_259870803.1">
    <property type="nucleotide sequence ID" value="NZ_JAMQJZ010000012.1"/>
</dbReference>
<comment type="similarity">
    <text evidence="1">Belongs to the short-chain dehydrogenases/reductases (SDR) family.</text>
</comment>
<dbReference type="PANTHER" id="PTHR42879:SF6">
    <property type="entry name" value="NADPH-DEPENDENT REDUCTASE BACG"/>
    <property type="match status" value="1"/>
</dbReference>
<organism evidence="3 4">
    <name type="scientific">Aquibacillus koreensis</name>
    <dbReference type="NCBI Taxonomy" id="279446"/>
    <lineage>
        <taxon>Bacteria</taxon>
        <taxon>Bacillati</taxon>
        <taxon>Bacillota</taxon>
        <taxon>Bacilli</taxon>
        <taxon>Bacillales</taxon>
        <taxon>Bacillaceae</taxon>
        <taxon>Aquibacillus</taxon>
    </lineage>
</organism>
<name>A0A9X3WNT3_9BACI</name>
<dbReference type="AlphaFoldDB" id="A0A9X3WNT3"/>
<dbReference type="GO" id="GO:0008206">
    <property type="term" value="P:bile acid metabolic process"/>
    <property type="evidence" value="ECO:0007669"/>
    <property type="project" value="UniProtKB-ARBA"/>
</dbReference>
<proteinExistence type="inferred from homology"/>
<dbReference type="PRINTS" id="PR00081">
    <property type="entry name" value="GDHRDH"/>
</dbReference>
<dbReference type="EMBL" id="JAMQJZ010000012">
    <property type="protein sequence ID" value="MDC3421581.1"/>
    <property type="molecule type" value="Genomic_DNA"/>
</dbReference>
<dbReference type="PRINTS" id="PR00080">
    <property type="entry name" value="SDRFAMILY"/>
</dbReference>
<keyword evidence="4" id="KW-1185">Reference proteome</keyword>
<evidence type="ECO:0000256" key="1">
    <source>
        <dbReference type="ARBA" id="ARBA00006484"/>
    </source>
</evidence>